<protein>
    <submittedName>
        <fullName evidence="1">Uncharacterized protein</fullName>
    </submittedName>
</protein>
<dbReference type="Ensembl" id="ENSHHUT00000074546.1">
    <property type="protein sequence ID" value="ENSHHUP00000072156.1"/>
    <property type="gene ID" value="ENSHHUG00000042367.1"/>
</dbReference>
<name>A0A4W5Q4N4_9TELE</name>
<reference evidence="1" key="3">
    <citation type="submission" date="2025-09" db="UniProtKB">
        <authorList>
            <consortium name="Ensembl"/>
        </authorList>
    </citation>
    <scope>IDENTIFICATION</scope>
</reference>
<evidence type="ECO:0000313" key="1">
    <source>
        <dbReference type="Ensembl" id="ENSHHUP00000072156.1"/>
    </source>
</evidence>
<reference evidence="1" key="2">
    <citation type="submission" date="2025-08" db="UniProtKB">
        <authorList>
            <consortium name="Ensembl"/>
        </authorList>
    </citation>
    <scope>IDENTIFICATION</scope>
</reference>
<proteinExistence type="predicted"/>
<accession>A0A4W5Q4N4</accession>
<keyword evidence="2" id="KW-1185">Reference proteome</keyword>
<reference evidence="2" key="1">
    <citation type="submission" date="2018-06" db="EMBL/GenBank/DDBJ databases">
        <title>Genome assembly of Danube salmon.</title>
        <authorList>
            <person name="Macqueen D.J."/>
            <person name="Gundappa M.K."/>
        </authorList>
    </citation>
    <scope>NUCLEOTIDE SEQUENCE [LARGE SCALE GENOMIC DNA]</scope>
</reference>
<evidence type="ECO:0000313" key="2">
    <source>
        <dbReference type="Proteomes" id="UP000314982"/>
    </source>
</evidence>
<organism evidence="1 2">
    <name type="scientific">Hucho hucho</name>
    <name type="common">huchen</name>
    <dbReference type="NCBI Taxonomy" id="62062"/>
    <lineage>
        <taxon>Eukaryota</taxon>
        <taxon>Metazoa</taxon>
        <taxon>Chordata</taxon>
        <taxon>Craniata</taxon>
        <taxon>Vertebrata</taxon>
        <taxon>Euteleostomi</taxon>
        <taxon>Actinopterygii</taxon>
        <taxon>Neopterygii</taxon>
        <taxon>Teleostei</taxon>
        <taxon>Protacanthopterygii</taxon>
        <taxon>Salmoniformes</taxon>
        <taxon>Salmonidae</taxon>
        <taxon>Salmoninae</taxon>
        <taxon>Hucho</taxon>
    </lineage>
</organism>
<dbReference type="AlphaFoldDB" id="A0A4W5Q4N4"/>
<dbReference type="Proteomes" id="UP000314982">
    <property type="component" value="Unassembled WGS sequence"/>
</dbReference>
<sequence>MIQFMLLFQLKYRWGGHQKSELIMRSCSGSRVCVPTYLHMQSEPGTACVTYKLYSDHLVRTLYSFPIGMQNYHPITPANFPRKQFMNVNR</sequence>